<feature type="domain" description="GmrSD restriction endonucleases N-terminal" evidence="1">
    <location>
        <begin position="15"/>
        <end position="106"/>
    </location>
</feature>
<dbReference type="InterPro" id="IPR004919">
    <property type="entry name" value="GmrSD_N"/>
</dbReference>
<dbReference type="Proteomes" id="UP000000749">
    <property type="component" value="Chromosome"/>
</dbReference>
<dbReference type="AlphaFoldDB" id="A0A0H3MXF9"/>
<dbReference type="PANTHER" id="PTHR35149">
    <property type="entry name" value="SLL5132 PROTEIN"/>
    <property type="match status" value="1"/>
</dbReference>
<organism evidence="2 3">
    <name type="scientific">Escherichia coli O7:K1 (strain IAI39 / ExPEC)</name>
    <dbReference type="NCBI Taxonomy" id="585057"/>
    <lineage>
        <taxon>Bacteria</taxon>
        <taxon>Pseudomonadati</taxon>
        <taxon>Pseudomonadota</taxon>
        <taxon>Gammaproteobacteria</taxon>
        <taxon>Enterobacterales</taxon>
        <taxon>Enterobacteriaceae</taxon>
        <taxon>Escherichia</taxon>
    </lineage>
</organism>
<dbReference type="KEGG" id="ect:ECIAI39_4820"/>
<dbReference type="HOGENOM" id="CLU_147942_0_0_6"/>
<gene>
    <name evidence="2" type="ordered locus">ECIAI39_4820</name>
</gene>
<proteinExistence type="predicted"/>
<dbReference type="PANTHER" id="PTHR35149:SF2">
    <property type="entry name" value="DUF262 DOMAIN-CONTAINING PROTEIN"/>
    <property type="match status" value="1"/>
</dbReference>
<name>A0A0H3MXF9_ECO7I</name>
<evidence type="ECO:0000313" key="2">
    <source>
        <dbReference type="EMBL" id="CAR20917.1"/>
    </source>
</evidence>
<sequence>MFDWVYEMEAKECKVQDILTENKKFIIPSYQRPYSWTVDNAEQLIDDIYKSSQSEENEYFIGSMICINKGQNQYEVVDGQQRLTTLSIIVSELKKIIPIQGIKDDLQKRVLPIDVYSDETDEPRLIVRKKSMIFINIIYFRILKIINLKNHRILS</sequence>
<dbReference type="STRING" id="585057.ECIAI39_4820"/>
<dbReference type="EMBL" id="CU928164">
    <property type="protein sequence ID" value="CAR20917.1"/>
    <property type="molecule type" value="Genomic_DNA"/>
</dbReference>
<dbReference type="PATRIC" id="fig|585057.6.peg.4978"/>
<evidence type="ECO:0000313" key="3">
    <source>
        <dbReference type="Proteomes" id="UP000000749"/>
    </source>
</evidence>
<accession>A0A0H3MXF9</accession>
<reference evidence="3" key="1">
    <citation type="journal article" date="2009" name="PLoS Genet.">
        <title>Organised genome dynamics in the Escherichia coli species results in highly diverse adaptive paths.</title>
        <authorList>
            <person name="Touchon M."/>
            <person name="Hoede C."/>
            <person name="Tenaillon O."/>
            <person name="Barbe V."/>
            <person name="Baeriswyl S."/>
            <person name="Bidet P."/>
            <person name="Bingen E."/>
            <person name="Bonacorsi S."/>
            <person name="Bouchier C."/>
            <person name="Bouvet O."/>
            <person name="Calteau A."/>
            <person name="Chiapello H."/>
            <person name="Clermont O."/>
            <person name="Cruveiller S."/>
            <person name="Danchin A."/>
            <person name="Diard M."/>
            <person name="Dossat C."/>
            <person name="Karoui M.E."/>
            <person name="Frapy E."/>
            <person name="Garry L."/>
            <person name="Ghigo J.M."/>
            <person name="Gilles A.M."/>
            <person name="Johnson J."/>
            <person name="Le Bouguenec C."/>
            <person name="Lescat M."/>
            <person name="Mangenot S."/>
            <person name="Martinez-Jehanne V."/>
            <person name="Matic I."/>
            <person name="Nassif X."/>
            <person name="Oztas S."/>
            <person name="Petit M.A."/>
            <person name="Pichon C."/>
            <person name="Rouy Z."/>
            <person name="Ruf C.S."/>
            <person name="Schneider D."/>
            <person name="Tourret J."/>
            <person name="Vacherie B."/>
            <person name="Vallenet D."/>
            <person name="Medigue C."/>
            <person name="Rocha E.P.C."/>
            <person name="Denamur E."/>
        </authorList>
    </citation>
    <scope>NUCLEOTIDE SEQUENCE [LARGE SCALE GENOMIC DNA]</scope>
    <source>
        <strain evidence="3">IAI39 / ExPEC</strain>
    </source>
</reference>
<protein>
    <recommendedName>
        <fullName evidence="1">GmrSD restriction endonucleases N-terminal domain-containing protein</fullName>
    </recommendedName>
</protein>
<evidence type="ECO:0000259" key="1">
    <source>
        <dbReference type="Pfam" id="PF03235"/>
    </source>
</evidence>
<dbReference type="Pfam" id="PF03235">
    <property type="entry name" value="GmrSD_N"/>
    <property type="match status" value="1"/>
</dbReference>